<name>A0ACB9HK15_9ASTR</name>
<dbReference type="EMBL" id="CM042029">
    <property type="protein sequence ID" value="KAI3796269.1"/>
    <property type="molecule type" value="Genomic_DNA"/>
</dbReference>
<reference evidence="2" key="1">
    <citation type="journal article" date="2022" name="Mol. Ecol. Resour.">
        <title>The genomes of chicory, endive, great burdock and yacon provide insights into Asteraceae palaeo-polyploidization history and plant inulin production.</title>
        <authorList>
            <person name="Fan W."/>
            <person name="Wang S."/>
            <person name="Wang H."/>
            <person name="Wang A."/>
            <person name="Jiang F."/>
            <person name="Liu H."/>
            <person name="Zhao H."/>
            <person name="Xu D."/>
            <person name="Zhang Y."/>
        </authorList>
    </citation>
    <scope>NUCLEOTIDE SEQUENCE [LARGE SCALE GENOMIC DNA]</scope>
    <source>
        <strain evidence="2">cv. Yunnan</strain>
    </source>
</reference>
<evidence type="ECO:0000313" key="1">
    <source>
        <dbReference type="EMBL" id="KAI3796269.1"/>
    </source>
</evidence>
<sequence length="167" mass="18864">MAQLNRSRAQARVKSVDYPHPCCIDETTTKTISSSSFDHPRRTNLTPDLEFALGFLPFRGLQDDEIELLLVKGEKTLTVKIEEREKDESFMAALASGAGRLFLCSPTLLNMKMSQGAFKVVLEKLASDGYNLENAIDLRSHWAKHGTNKFVTIRWVNFNLFAEGFHI</sequence>
<evidence type="ECO:0000313" key="2">
    <source>
        <dbReference type="Proteomes" id="UP001056120"/>
    </source>
</evidence>
<accession>A0ACB9HK15</accession>
<proteinExistence type="predicted"/>
<gene>
    <name evidence="1" type="ORF">L1987_38936</name>
</gene>
<dbReference type="Proteomes" id="UP001056120">
    <property type="component" value="Linkage Group LG12"/>
</dbReference>
<comment type="caution">
    <text evidence="1">The sequence shown here is derived from an EMBL/GenBank/DDBJ whole genome shotgun (WGS) entry which is preliminary data.</text>
</comment>
<organism evidence="1 2">
    <name type="scientific">Smallanthus sonchifolius</name>
    <dbReference type="NCBI Taxonomy" id="185202"/>
    <lineage>
        <taxon>Eukaryota</taxon>
        <taxon>Viridiplantae</taxon>
        <taxon>Streptophyta</taxon>
        <taxon>Embryophyta</taxon>
        <taxon>Tracheophyta</taxon>
        <taxon>Spermatophyta</taxon>
        <taxon>Magnoliopsida</taxon>
        <taxon>eudicotyledons</taxon>
        <taxon>Gunneridae</taxon>
        <taxon>Pentapetalae</taxon>
        <taxon>asterids</taxon>
        <taxon>campanulids</taxon>
        <taxon>Asterales</taxon>
        <taxon>Asteraceae</taxon>
        <taxon>Asteroideae</taxon>
        <taxon>Heliantheae alliance</taxon>
        <taxon>Millerieae</taxon>
        <taxon>Smallanthus</taxon>
    </lineage>
</organism>
<protein>
    <submittedName>
        <fullName evidence="1">Uncharacterized protein</fullName>
    </submittedName>
</protein>
<keyword evidence="2" id="KW-1185">Reference proteome</keyword>
<reference evidence="1 2" key="2">
    <citation type="journal article" date="2022" name="Mol. Ecol. Resour.">
        <title>The genomes of chicory, endive, great burdock and yacon provide insights into Asteraceae paleo-polyploidization history and plant inulin production.</title>
        <authorList>
            <person name="Fan W."/>
            <person name="Wang S."/>
            <person name="Wang H."/>
            <person name="Wang A."/>
            <person name="Jiang F."/>
            <person name="Liu H."/>
            <person name="Zhao H."/>
            <person name="Xu D."/>
            <person name="Zhang Y."/>
        </authorList>
    </citation>
    <scope>NUCLEOTIDE SEQUENCE [LARGE SCALE GENOMIC DNA]</scope>
    <source>
        <strain evidence="2">cv. Yunnan</strain>
        <tissue evidence="1">Leaves</tissue>
    </source>
</reference>